<sequence length="70" mass="8074">MDGPMICSLATFVNAIPQRRDEFISLQLKVQSFKYETDQSLSALNIVSLAFYELDKWRQVDMPVTDKDTD</sequence>
<keyword evidence="2" id="KW-1185">Reference proteome</keyword>
<protein>
    <submittedName>
        <fullName evidence="1">Uncharacterized protein</fullName>
    </submittedName>
</protein>
<dbReference type="AlphaFoldDB" id="A0A1V6QAN0"/>
<dbReference type="EMBL" id="MDYN01000008">
    <property type="protein sequence ID" value="OQD86244.1"/>
    <property type="molecule type" value="Genomic_DNA"/>
</dbReference>
<evidence type="ECO:0000313" key="2">
    <source>
        <dbReference type="Proteomes" id="UP000191672"/>
    </source>
</evidence>
<proteinExistence type="predicted"/>
<dbReference type="Proteomes" id="UP000191672">
    <property type="component" value="Unassembled WGS sequence"/>
</dbReference>
<comment type="caution">
    <text evidence="1">The sequence shown here is derived from an EMBL/GenBank/DDBJ whole genome shotgun (WGS) entry which is preliminary data.</text>
</comment>
<name>A0A1V6QAN0_9EURO</name>
<accession>A0A1V6QAN0</accession>
<organism evidence="1 2">
    <name type="scientific">Penicillium antarcticum</name>
    <dbReference type="NCBI Taxonomy" id="416450"/>
    <lineage>
        <taxon>Eukaryota</taxon>
        <taxon>Fungi</taxon>
        <taxon>Dikarya</taxon>
        <taxon>Ascomycota</taxon>
        <taxon>Pezizomycotina</taxon>
        <taxon>Eurotiomycetes</taxon>
        <taxon>Eurotiomycetidae</taxon>
        <taxon>Eurotiales</taxon>
        <taxon>Aspergillaceae</taxon>
        <taxon>Penicillium</taxon>
    </lineage>
</organism>
<gene>
    <name evidence="1" type="ORF">PENANT_c008G01248</name>
</gene>
<reference evidence="2" key="1">
    <citation type="journal article" date="2017" name="Nat. Microbiol.">
        <title>Global analysis of biosynthetic gene clusters reveals vast potential of secondary metabolite production in Penicillium species.</title>
        <authorList>
            <person name="Nielsen J.C."/>
            <person name="Grijseels S."/>
            <person name="Prigent S."/>
            <person name="Ji B."/>
            <person name="Dainat J."/>
            <person name="Nielsen K.F."/>
            <person name="Frisvad J.C."/>
            <person name="Workman M."/>
            <person name="Nielsen J."/>
        </authorList>
    </citation>
    <scope>NUCLEOTIDE SEQUENCE [LARGE SCALE GENOMIC DNA]</scope>
    <source>
        <strain evidence="2">IBT 31811</strain>
    </source>
</reference>
<evidence type="ECO:0000313" key="1">
    <source>
        <dbReference type="EMBL" id="OQD86244.1"/>
    </source>
</evidence>